<comment type="caution">
    <text evidence="4">The sequence shown here is derived from an EMBL/GenBank/DDBJ whole genome shotgun (WGS) entry which is preliminary data.</text>
</comment>
<evidence type="ECO:0000256" key="1">
    <source>
        <dbReference type="ARBA" id="ARBA00009013"/>
    </source>
</evidence>
<reference evidence="5" key="1">
    <citation type="journal article" date="2019" name="Int. J. Syst. Evol. Microbiol.">
        <title>The Global Catalogue of Microorganisms (GCM) 10K type strain sequencing project: providing services to taxonomists for standard genome sequencing and annotation.</title>
        <authorList>
            <consortium name="The Broad Institute Genomics Platform"/>
            <consortium name="The Broad Institute Genome Sequencing Center for Infectious Disease"/>
            <person name="Wu L."/>
            <person name="Ma J."/>
        </authorList>
    </citation>
    <scope>NUCLEOTIDE SEQUENCE [LARGE SCALE GENOMIC DNA]</scope>
    <source>
        <strain evidence="5">JCM 13249</strain>
    </source>
</reference>
<dbReference type="EMBL" id="BAAALS010000017">
    <property type="protein sequence ID" value="GAA1761747.1"/>
    <property type="molecule type" value="Genomic_DNA"/>
</dbReference>
<dbReference type="Pfam" id="PF01740">
    <property type="entry name" value="STAS"/>
    <property type="match status" value="1"/>
</dbReference>
<proteinExistence type="inferred from homology"/>
<keyword evidence="5" id="KW-1185">Reference proteome</keyword>
<organism evidence="4 5">
    <name type="scientific">Luedemannella helvata</name>
    <dbReference type="NCBI Taxonomy" id="349315"/>
    <lineage>
        <taxon>Bacteria</taxon>
        <taxon>Bacillati</taxon>
        <taxon>Actinomycetota</taxon>
        <taxon>Actinomycetes</taxon>
        <taxon>Micromonosporales</taxon>
        <taxon>Micromonosporaceae</taxon>
        <taxon>Luedemannella</taxon>
    </lineage>
</organism>
<protein>
    <recommendedName>
        <fullName evidence="2">Anti-sigma factor antagonist</fullName>
    </recommendedName>
</protein>
<comment type="similarity">
    <text evidence="1 2">Belongs to the anti-sigma-factor antagonist family.</text>
</comment>
<evidence type="ECO:0000313" key="5">
    <source>
        <dbReference type="Proteomes" id="UP001500655"/>
    </source>
</evidence>
<evidence type="ECO:0000256" key="2">
    <source>
        <dbReference type="RuleBase" id="RU003749"/>
    </source>
</evidence>
<dbReference type="PROSITE" id="PS50801">
    <property type="entry name" value="STAS"/>
    <property type="match status" value="1"/>
</dbReference>
<dbReference type="InterPro" id="IPR036513">
    <property type="entry name" value="STAS_dom_sf"/>
</dbReference>
<dbReference type="PANTHER" id="PTHR33495">
    <property type="entry name" value="ANTI-SIGMA FACTOR ANTAGONIST TM_1081-RELATED-RELATED"/>
    <property type="match status" value="1"/>
</dbReference>
<gene>
    <name evidence="4" type="primary">bldG</name>
    <name evidence="4" type="ORF">GCM10009681_36110</name>
</gene>
<evidence type="ECO:0000313" key="4">
    <source>
        <dbReference type="EMBL" id="GAA1761747.1"/>
    </source>
</evidence>
<dbReference type="InterPro" id="IPR003658">
    <property type="entry name" value="Anti-sigma_ant"/>
</dbReference>
<name>A0ABP4WWC9_9ACTN</name>
<dbReference type="Proteomes" id="UP001500655">
    <property type="component" value="Unassembled WGS sequence"/>
</dbReference>
<dbReference type="Gene3D" id="3.30.750.24">
    <property type="entry name" value="STAS domain"/>
    <property type="match status" value="1"/>
</dbReference>
<evidence type="ECO:0000259" key="3">
    <source>
        <dbReference type="PROSITE" id="PS50801"/>
    </source>
</evidence>
<dbReference type="CDD" id="cd07043">
    <property type="entry name" value="STAS_anti-anti-sigma_factors"/>
    <property type="match status" value="1"/>
</dbReference>
<dbReference type="NCBIfam" id="TIGR00377">
    <property type="entry name" value="ant_ant_sig"/>
    <property type="match status" value="1"/>
</dbReference>
<accession>A0ABP4WWC9</accession>
<dbReference type="InterPro" id="IPR002645">
    <property type="entry name" value="STAS_dom"/>
</dbReference>
<sequence length="115" mass="12534">MELSMTARAEAGYTVLEIGGEIDVYTAPQLREELYRLIGAGVTNIVVDLSRVDFIDSSGLGVLAGVLRRLRGVDGTLRLVYSHERLLKIFRITGLDSVFDIYETVDAATGAGQSR</sequence>
<dbReference type="PANTHER" id="PTHR33495:SF2">
    <property type="entry name" value="ANTI-SIGMA FACTOR ANTAGONIST TM_1081-RELATED"/>
    <property type="match status" value="1"/>
</dbReference>
<feature type="domain" description="STAS" evidence="3">
    <location>
        <begin position="3"/>
        <end position="112"/>
    </location>
</feature>
<dbReference type="RefSeq" id="WP_344083066.1">
    <property type="nucleotide sequence ID" value="NZ_BAAALS010000017.1"/>
</dbReference>
<dbReference type="SUPFAM" id="SSF52091">
    <property type="entry name" value="SpoIIaa-like"/>
    <property type="match status" value="1"/>
</dbReference>